<reference evidence="3" key="1">
    <citation type="submission" date="2025-08" db="UniProtKB">
        <authorList>
            <consortium name="RefSeq"/>
        </authorList>
    </citation>
    <scope>IDENTIFICATION</scope>
    <source>
        <tissue evidence="3">Total insect</tissue>
    </source>
</reference>
<dbReference type="InParanoid" id="A0A6P9A8N2"/>
<dbReference type="Proteomes" id="UP000515158">
    <property type="component" value="Unplaced"/>
</dbReference>
<dbReference type="KEGG" id="tpal:117653111"/>
<proteinExistence type="predicted"/>
<name>A0A6P9A8N2_THRPL</name>
<accession>A0A6P9A8N2</accession>
<evidence type="ECO:0000256" key="1">
    <source>
        <dbReference type="SAM" id="SignalP"/>
    </source>
</evidence>
<dbReference type="RefSeq" id="XP_034254398.1">
    <property type="nucleotide sequence ID" value="XM_034398507.1"/>
</dbReference>
<protein>
    <submittedName>
        <fullName evidence="3">Uncharacterized protein LOC117653111</fullName>
    </submittedName>
</protein>
<keyword evidence="1" id="KW-0732">Signal</keyword>
<feature type="signal peptide" evidence="1">
    <location>
        <begin position="1"/>
        <end position="23"/>
    </location>
</feature>
<dbReference type="GeneID" id="117653111"/>
<evidence type="ECO:0000313" key="2">
    <source>
        <dbReference type="Proteomes" id="UP000515158"/>
    </source>
</evidence>
<gene>
    <name evidence="3" type="primary">LOC117653111</name>
</gene>
<sequence>MTCMPRWGPISCLKLEALLLLHGESGDSVDGFSTGPDAESRHGSFFAELSERPETRDAYLNKMLIQAVEELLEDAVGLSRDNAERGMRRRRRWGNPLIAVMFGLGSRWPCRCSRSPWPS</sequence>
<dbReference type="OrthoDB" id="10489666at2759"/>
<dbReference type="AlphaFoldDB" id="A0A6P9A8N2"/>
<keyword evidence="2" id="KW-1185">Reference proteome</keyword>
<feature type="chain" id="PRO_5027656311" evidence="1">
    <location>
        <begin position="24"/>
        <end position="119"/>
    </location>
</feature>
<organism evidence="3">
    <name type="scientific">Thrips palmi</name>
    <name type="common">Melon thrips</name>
    <dbReference type="NCBI Taxonomy" id="161013"/>
    <lineage>
        <taxon>Eukaryota</taxon>
        <taxon>Metazoa</taxon>
        <taxon>Ecdysozoa</taxon>
        <taxon>Arthropoda</taxon>
        <taxon>Hexapoda</taxon>
        <taxon>Insecta</taxon>
        <taxon>Pterygota</taxon>
        <taxon>Neoptera</taxon>
        <taxon>Paraneoptera</taxon>
        <taxon>Thysanoptera</taxon>
        <taxon>Terebrantia</taxon>
        <taxon>Thripoidea</taxon>
        <taxon>Thripidae</taxon>
        <taxon>Thrips</taxon>
    </lineage>
</organism>
<evidence type="ECO:0000313" key="3">
    <source>
        <dbReference type="RefSeq" id="XP_034254398.1"/>
    </source>
</evidence>